<dbReference type="GO" id="GO:0016788">
    <property type="term" value="F:hydrolase activity, acting on ester bonds"/>
    <property type="evidence" value="ECO:0007669"/>
    <property type="project" value="InterPro"/>
</dbReference>
<evidence type="ECO:0000256" key="1">
    <source>
        <dbReference type="ARBA" id="ARBA00023118"/>
    </source>
</evidence>
<sequence length="145" mass="16829">MRLVLTLNAHGKDARFPIHYNEFVQGVIYRNLDEYLAQVFHEEGVRDRKRRLKLFTFSRLLEPCTLTDGWLEPKGPLRPVIASPIVEFLESFACQLVRNRRLHIGSAEFVVESVEVEFQAPYREVVILRVLSPVTVYSTLLTREG</sequence>
<dbReference type="PANTHER" id="PTHR36984">
    <property type="entry name" value="CRISPR-ASSOCIATED ENDORIBONUCLEASE CAS6 1"/>
    <property type="match status" value="1"/>
</dbReference>
<dbReference type="RefSeq" id="WP_174583579.1">
    <property type="nucleotide sequence ID" value="NZ_CAJNOB010000062.1"/>
</dbReference>
<evidence type="ECO:0000313" key="2">
    <source>
        <dbReference type="EMBL" id="CAF0704334.1"/>
    </source>
</evidence>
<dbReference type="EMBL" id="CAJNOB010000062">
    <property type="protein sequence ID" value="CAF0704334.1"/>
    <property type="molecule type" value="Genomic_DNA"/>
</dbReference>
<dbReference type="AlphaFoldDB" id="A0A8J2FXA5"/>
<proteinExistence type="predicted"/>
<dbReference type="PANTHER" id="PTHR36984:SF1">
    <property type="entry name" value="CRISPR-ASSOCIATED ENDORIBONUCLEASE CAS6 1"/>
    <property type="match status" value="1"/>
</dbReference>
<accession>A0A8J2FXA5</accession>
<gene>
    <name evidence="2" type="ORF">MPNT_650003</name>
</gene>
<keyword evidence="2" id="KW-0378">Hydrolase</keyword>
<dbReference type="EC" id="3.1.-.-" evidence="2"/>
<dbReference type="Gene3D" id="3.30.70.1890">
    <property type="match status" value="1"/>
</dbReference>
<dbReference type="GO" id="GO:0051607">
    <property type="term" value="P:defense response to virus"/>
    <property type="evidence" value="ECO:0007669"/>
    <property type="project" value="UniProtKB-KW"/>
</dbReference>
<reference evidence="2" key="1">
    <citation type="submission" date="2021-02" db="EMBL/GenBank/DDBJ databases">
        <authorList>
            <person name="Cremers G."/>
            <person name="Picone N."/>
        </authorList>
    </citation>
    <scope>NUCLEOTIDE SEQUENCE</scope>
    <source>
        <strain evidence="2">PQ17</strain>
    </source>
</reference>
<name>A0A8J2FXA5_9BACT</name>
<protein>
    <submittedName>
        <fullName evidence="2">Putative enzyme</fullName>
        <ecNumber evidence="2">3.1.-.-</ecNumber>
    </submittedName>
</protein>
<organism evidence="2 3">
    <name type="scientific">Candidatus Methylacidithermus pantelleriae</name>
    <dbReference type="NCBI Taxonomy" id="2744239"/>
    <lineage>
        <taxon>Bacteria</taxon>
        <taxon>Pseudomonadati</taxon>
        <taxon>Verrucomicrobiota</taxon>
        <taxon>Methylacidiphilae</taxon>
        <taxon>Methylacidiphilales</taxon>
        <taxon>Methylacidiphilaceae</taxon>
        <taxon>Candidatus Methylacidithermus</taxon>
    </lineage>
</organism>
<comment type="caution">
    <text evidence="2">The sequence shown here is derived from an EMBL/GenBank/DDBJ whole genome shotgun (WGS) entry which is preliminary data.</text>
</comment>
<keyword evidence="3" id="KW-1185">Reference proteome</keyword>
<keyword evidence="1" id="KW-0051">Antiviral defense</keyword>
<evidence type="ECO:0000313" key="3">
    <source>
        <dbReference type="Proteomes" id="UP000663859"/>
    </source>
</evidence>
<dbReference type="Proteomes" id="UP000663859">
    <property type="component" value="Unassembled WGS sequence"/>
</dbReference>
<dbReference type="InterPro" id="IPR010156">
    <property type="entry name" value="CRISPR-assoc_prot_Cas6"/>
</dbReference>
<dbReference type="InterPro" id="IPR045747">
    <property type="entry name" value="CRISPR-assoc_prot_Cas6_N_sf"/>
</dbReference>
<dbReference type="CDD" id="cd21140">
    <property type="entry name" value="Cas6_I-like"/>
    <property type="match status" value="1"/>
</dbReference>